<dbReference type="AlphaFoldDB" id="A0A8J9YED2"/>
<feature type="region of interest" description="Disordered" evidence="2">
    <location>
        <begin position="327"/>
        <end position="347"/>
    </location>
</feature>
<name>A0A8J9YED2_9NEOP</name>
<dbReference type="SUPFAM" id="SSF46689">
    <property type="entry name" value="Homeodomain-like"/>
    <property type="match status" value="1"/>
</dbReference>
<gene>
    <name evidence="3" type="ORF">BINO364_LOCUS9018</name>
</gene>
<sequence length="491" mass="54507">MADEDEIDILGDFSFNSCFALNNQGIPSCSDREDTVHPQWLLDSTATNWYDTQSRDSNRSKDAPSRKLSGNNKTNKYNHELHTVWSQEERLILKKEMAKYGRDVHKISQTLKTKTQAEIQALIEAEHGILLDNSGPAIKHSEDHVPLQGVVSDGLVNMNDVLSIVTTGAPTIHVTKKPFKKKNYNKTTKKSLLKPKVNTNLIINSSELYYEDDLIVGSTESVGSESDVTDDILRNSFKLQKEKVKVLRKNGNHRRKVSSNYDRSKIRNRSKDNLKSPQGKQRKDSSVSDDSVKSPKMQIVLGSGLALPVSEGEQIIKIEKKKDSECESDIEVDIDSDPDHSTSKSELTTKKVDNIANDAPIAVPLRKFEPMPKRNRKINLDGGGGYTIMHTESGDLYEIGQEPRKERPPKKTAVELIPCRFYNSERPAPFAVTLSVSALVALDAHAHASRAEVMGLLGGARAGAALRLRLYRRVAAAAADTHCDMDPGLLS</sequence>
<comment type="subcellular location">
    <subcellularLocation>
        <location evidence="1">Nucleus</location>
    </subcellularLocation>
</comment>
<feature type="compositionally biased region" description="Basic and acidic residues" evidence="2">
    <location>
        <begin position="262"/>
        <end position="274"/>
    </location>
</feature>
<proteinExistence type="predicted"/>
<feature type="region of interest" description="Disordered" evidence="2">
    <location>
        <begin position="51"/>
        <end position="75"/>
    </location>
</feature>
<feature type="compositionally biased region" description="Basic and acidic residues" evidence="2">
    <location>
        <begin position="337"/>
        <end position="347"/>
    </location>
</feature>
<accession>A0A8J9YED2</accession>
<feature type="compositionally biased region" description="Basic residues" evidence="2">
    <location>
        <begin position="248"/>
        <end position="257"/>
    </location>
</feature>
<organism evidence="3 4">
    <name type="scientific">Brenthis ino</name>
    <name type="common">lesser marbled fritillary</name>
    <dbReference type="NCBI Taxonomy" id="405034"/>
    <lineage>
        <taxon>Eukaryota</taxon>
        <taxon>Metazoa</taxon>
        <taxon>Ecdysozoa</taxon>
        <taxon>Arthropoda</taxon>
        <taxon>Hexapoda</taxon>
        <taxon>Insecta</taxon>
        <taxon>Pterygota</taxon>
        <taxon>Neoptera</taxon>
        <taxon>Endopterygota</taxon>
        <taxon>Lepidoptera</taxon>
        <taxon>Glossata</taxon>
        <taxon>Ditrysia</taxon>
        <taxon>Papilionoidea</taxon>
        <taxon>Nymphalidae</taxon>
        <taxon>Heliconiinae</taxon>
        <taxon>Argynnini</taxon>
        <taxon>Brenthis</taxon>
    </lineage>
</organism>
<dbReference type="OrthoDB" id="7464992at2759"/>
<feature type="non-terminal residue" evidence="3">
    <location>
        <position position="491"/>
    </location>
</feature>
<feature type="compositionally biased region" description="Basic and acidic residues" evidence="2">
    <location>
        <begin position="281"/>
        <end position="293"/>
    </location>
</feature>
<evidence type="ECO:0000256" key="2">
    <source>
        <dbReference type="SAM" id="MobiDB-lite"/>
    </source>
</evidence>
<evidence type="ECO:0000313" key="3">
    <source>
        <dbReference type="EMBL" id="CAH0723151.1"/>
    </source>
</evidence>
<keyword evidence="4" id="KW-1185">Reference proteome</keyword>
<protein>
    <submittedName>
        <fullName evidence="3">Uncharacterized protein</fullName>
    </submittedName>
</protein>
<dbReference type="Gene3D" id="1.20.58.1880">
    <property type="match status" value="1"/>
</dbReference>
<dbReference type="EMBL" id="OV170223">
    <property type="protein sequence ID" value="CAH0723151.1"/>
    <property type="molecule type" value="Genomic_DNA"/>
</dbReference>
<feature type="compositionally biased region" description="Acidic residues" evidence="2">
    <location>
        <begin position="327"/>
        <end position="336"/>
    </location>
</feature>
<feature type="compositionally biased region" description="Basic and acidic residues" evidence="2">
    <location>
        <begin position="53"/>
        <end position="65"/>
    </location>
</feature>
<evidence type="ECO:0000313" key="4">
    <source>
        <dbReference type="Proteomes" id="UP000838878"/>
    </source>
</evidence>
<dbReference type="GO" id="GO:0005634">
    <property type="term" value="C:nucleus"/>
    <property type="evidence" value="ECO:0007669"/>
    <property type="project" value="UniProtKB-SubCell"/>
</dbReference>
<feature type="region of interest" description="Disordered" evidence="2">
    <location>
        <begin position="248"/>
        <end position="295"/>
    </location>
</feature>
<evidence type="ECO:0000256" key="1">
    <source>
        <dbReference type="ARBA" id="ARBA00004123"/>
    </source>
</evidence>
<dbReference type="Proteomes" id="UP000838878">
    <property type="component" value="Chromosome 3"/>
</dbReference>
<reference evidence="3" key="1">
    <citation type="submission" date="2021-12" db="EMBL/GenBank/DDBJ databases">
        <authorList>
            <person name="Martin H S."/>
        </authorList>
    </citation>
    <scope>NUCLEOTIDE SEQUENCE</scope>
</reference>
<dbReference type="InterPro" id="IPR009057">
    <property type="entry name" value="Homeodomain-like_sf"/>
</dbReference>